<keyword evidence="2" id="KW-0479">Metal-binding</keyword>
<proteinExistence type="predicted"/>
<organism evidence="8 9">
    <name type="scientific">Bradyrhizobium uaiense</name>
    <dbReference type="NCBI Taxonomy" id="2594946"/>
    <lineage>
        <taxon>Bacteria</taxon>
        <taxon>Pseudomonadati</taxon>
        <taxon>Pseudomonadota</taxon>
        <taxon>Alphaproteobacteria</taxon>
        <taxon>Hyphomicrobiales</taxon>
        <taxon>Nitrobacteraceae</taxon>
        <taxon>Bradyrhizobium</taxon>
    </lineage>
</organism>
<keyword evidence="4" id="KW-0223">Dioxygenase</keyword>
<dbReference type="RefSeq" id="WP_163149270.1">
    <property type="nucleotide sequence ID" value="NZ_VKHP01000001.1"/>
</dbReference>
<dbReference type="InterPro" id="IPR005123">
    <property type="entry name" value="Oxoglu/Fe-dep_dioxygenase_dom"/>
</dbReference>
<evidence type="ECO:0000256" key="4">
    <source>
        <dbReference type="ARBA" id="ARBA00022964"/>
    </source>
</evidence>
<evidence type="ECO:0000256" key="2">
    <source>
        <dbReference type="ARBA" id="ARBA00022723"/>
    </source>
</evidence>
<sequence>MARSAHDKKGLLSEEALTKFRVELLVKGTIVIGSQTLFTQDELARINQLQAEIPEEEVRLGDAGDSHNVFVKRVRVDPPGRSPSNVDGAAPRQIIDLLERKDRGFALKTILGASSDYVIRRCQLHRMPPGSFVGIHLDAESDPDFEYSVIVQLAQDFEGGEFVVYPSAYEQQVFRPPFGAVLVTTCRLRHEVKPVSAGERRSLVYFCSKRSGTNRRVIESSTSGHEAS</sequence>
<evidence type="ECO:0000313" key="9">
    <source>
        <dbReference type="Proteomes" id="UP000468531"/>
    </source>
</evidence>
<dbReference type="InterPro" id="IPR006620">
    <property type="entry name" value="Pro_4_hyd_alph"/>
</dbReference>
<dbReference type="InterPro" id="IPR044862">
    <property type="entry name" value="Pro_4_hyd_alph_FE2OG_OXY"/>
</dbReference>
<dbReference type="PROSITE" id="PS51471">
    <property type="entry name" value="FE2OG_OXY"/>
    <property type="match status" value="1"/>
</dbReference>
<gene>
    <name evidence="8" type="ORF">FNJ47_00190</name>
</gene>
<reference evidence="8 9" key="1">
    <citation type="journal article" date="2020" name="Arch. Microbiol.">
        <title>Bradyrhizobium uaiense sp. nov., a new highly efficient cowpea symbiont.</title>
        <authorList>
            <person name="Cabral Michel D."/>
            <person name="Azarias Guimaraes A."/>
            <person name="Martins da Costa E."/>
            <person name="Soares de Carvalho T."/>
            <person name="Balsanelli E."/>
            <person name="Willems A."/>
            <person name="Maltempi de Souza E."/>
            <person name="de Souza Moreira F.M."/>
        </authorList>
    </citation>
    <scope>NUCLEOTIDE SEQUENCE [LARGE SCALE GENOMIC DNA]</scope>
    <source>
        <strain evidence="8 9">UFLA 03-164</strain>
    </source>
</reference>
<name>A0A6P1B6K7_9BRAD</name>
<evidence type="ECO:0000256" key="5">
    <source>
        <dbReference type="ARBA" id="ARBA00023002"/>
    </source>
</evidence>
<dbReference type="GO" id="GO:0016705">
    <property type="term" value="F:oxidoreductase activity, acting on paired donors, with incorporation or reduction of molecular oxygen"/>
    <property type="evidence" value="ECO:0007669"/>
    <property type="project" value="InterPro"/>
</dbReference>
<dbReference type="SMART" id="SM00702">
    <property type="entry name" value="P4Hc"/>
    <property type="match status" value="1"/>
</dbReference>
<dbReference type="GO" id="GO:0005506">
    <property type="term" value="F:iron ion binding"/>
    <property type="evidence" value="ECO:0007669"/>
    <property type="project" value="InterPro"/>
</dbReference>
<dbReference type="Gene3D" id="2.60.120.620">
    <property type="entry name" value="q2cbj1_9rhob like domain"/>
    <property type="match status" value="1"/>
</dbReference>
<dbReference type="GO" id="GO:0051213">
    <property type="term" value="F:dioxygenase activity"/>
    <property type="evidence" value="ECO:0007669"/>
    <property type="project" value="UniProtKB-KW"/>
</dbReference>
<evidence type="ECO:0000313" key="8">
    <source>
        <dbReference type="EMBL" id="NEU94286.1"/>
    </source>
</evidence>
<dbReference type="EMBL" id="VKHP01000001">
    <property type="protein sequence ID" value="NEU94286.1"/>
    <property type="molecule type" value="Genomic_DNA"/>
</dbReference>
<feature type="domain" description="Fe2OG dioxygenase" evidence="7">
    <location>
        <begin position="118"/>
        <end position="209"/>
    </location>
</feature>
<evidence type="ECO:0000259" key="7">
    <source>
        <dbReference type="PROSITE" id="PS51471"/>
    </source>
</evidence>
<dbReference type="Proteomes" id="UP000468531">
    <property type="component" value="Unassembled WGS sequence"/>
</dbReference>
<keyword evidence="9" id="KW-1185">Reference proteome</keyword>
<evidence type="ECO:0000256" key="3">
    <source>
        <dbReference type="ARBA" id="ARBA00022896"/>
    </source>
</evidence>
<evidence type="ECO:0000256" key="6">
    <source>
        <dbReference type="ARBA" id="ARBA00023004"/>
    </source>
</evidence>
<dbReference type="AlphaFoldDB" id="A0A6P1B6K7"/>
<keyword evidence="3" id="KW-0847">Vitamin C</keyword>
<evidence type="ECO:0000256" key="1">
    <source>
        <dbReference type="ARBA" id="ARBA00001961"/>
    </source>
</evidence>
<protein>
    <submittedName>
        <fullName evidence="8">2OG-Fe(II) oxygenase</fullName>
    </submittedName>
</protein>
<accession>A0A6P1B6K7</accession>
<comment type="cofactor">
    <cofactor evidence="1">
        <name>L-ascorbate</name>
        <dbReference type="ChEBI" id="CHEBI:38290"/>
    </cofactor>
</comment>
<comment type="caution">
    <text evidence="8">The sequence shown here is derived from an EMBL/GenBank/DDBJ whole genome shotgun (WGS) entry which is preliminary data.</text>
</comment>
<dbReference type="Pfam" id="PF13640">
    <property type="entry name" value="2OG-FeII_Oxy_3"/>
    <property type="match status" value="1"/>
</dbReference>
<dbReference type="GO" id="GO:0031418">
    <property type="term" value="F:L-ascorbic acid binding"/>
    <property type="evidence" value="ECO:0007669"/>
    <property type="project" value="UniProtKB-KW"/>
</dbReference>
<keyword evidence="6" id="KW-0408">Iron</keyword>
<keyword evidence="5" id="KW-0560">Oxidoreductase</keyword>